<evidence type="ECO:0000313" key="2">
    <source>
        <dbReference type="Proteomes" id="UP000005740"/>
    </source>
</evidence>
<proteinExistence type="predicted"/>
<protein>
    <submittedName>
        <fullName evidence="1">Uncharacterized protein</fullName>
    </submittedName>
</protein>
<organism evidence="1 2">
    <name type="scientific">Acinetobacter baumannii (strain ATCC 19606 / DSM 30007 / JCM 6841 / CCUG 19606 / CIP 70.34 / NBRC 109757 / NCIMB 12457 / NCTC 12156 / 81)</name>
    <dbReference type="NCBI Taxonomy" id="575584"/>
    <lineage>
        <taxon>Bacteria</taxon>
        <taxon>Pseudomonadati</taxon>
        <taxon>Pseudomonadota</taxon>
        <taxon>Gammaproteobacteria</taxon>
        <taxon>Moraxellales</taxon>
        <taxon>Moraxellaceae</taxon>
        <taxon>Acinetobacter</taxon>
        <taxon>Acinetobacter calcoaceticus/baumannii complex</taxon>
    </lineage>
</organism>
<accession>D0CCT1</accession>
<dbReference type="EMBL" id="GG704576">
    <property type="protein sequence ID" value="EEX02868.1"/>
    <property type="molecule type" value="Genomic_DNA"/>
</dbReference>
<evidence type="ECO:0000313" key="1">
    <source>
        <dbReference type="EMBL" id="EEX02868.1"/>
    </source>
</evidence>
<dbReference type="Proteomes" id="UP000005740">
    <property type="component" value="Unassembled WGS sequence"/>
</dbReference>
<gene>
    <name evidence="1" type="ORF">HMPREF0010_02561</name>
</gene>
<sequence length="126" mass="13980">MVELSMKKIGLLMMYNLLILSACTPNTNPPTPQANSPIQAVLLDQPNLLNNASNLSISQQMNALEDPSNAQVTILQTEPSEDAVSKTRTEYLLKKDQTVWKIVNKKQSYQCTKGEETADFQVNPCP</sequence>
<dbReference type="AlphaFoldDB" id="D0CCT1"/>
<name>D0CCT1_ACIB2</name>
<reference evidence="2" key="1">
    <citation type="journal article" date="2012" name="PLoS ONE">
        <title>The success of Acinetobacter species; genetic, metabolic and virulence attributes.</title>
        <authorList>
            <person name="Peleg A.Y."/>
            <person name="de Breij A."/>
            <person name="Adams M.D."/>
            <person name="Cerqueira G.M."/>
            <person name="Mocali S."/>
            <person name="Galardini M."/>
            <person name="Nibbering P.H."/>
            <person name="Earl A.M."/>
            <person name="Ward D.V."/>
            <person name="Paterson D.L."/>
            <person name="Seifert H."/>
            <person name="Dijkshoorn L."/>
        </authorList>
    </citation>
    <scope>NUCLEOTIDE SEQUENCE [LARGE SCALE GENOMIC DNA]</scope>
    <source>
        <strain evidence="2">ATCC 19606 / DSM 30007 / JCM 6841 / CCUG 19606 / CIP 70.34 / NBRC 109757 / NCIMB 12457 / NCTC 12156 / 81</strain>
    </source>
</reference>
<dbReference type="PROSITE" id="PS51257">
    <property type="entry name" value="PROKAR_LIPOPROTEIN"/>
    <property type="match status" value="1"/>
</dbReference>
<dbReference type="BioCyc" id="ABAU575584-HMP:GM69-2604-MONOMER"/>